<name>A0A4U0GZF6_9SPHI</name>
<evidence type="ECO:0000256" key="1">
    <source>
        <dbReference type="SAM" id="SignalP"/>
    </source>
</evidence>
<organism evidence="2 3">
    <name type="scientific">Sphingobacterium alkalisoli</name>
    <dbReference type="NCBI Taxonomy" id="1874115"/>
    <lineage>
        <taxon>Bacteria</taxon>
        <taxon>Pseudomonadati</taxon>
        <taxon>Bacteroidota</taxon>
        <taxon>Sphingobacteriia</taxon>
        <taxon>Sphingobacteriales</taxon>
        <taxon>Sphingobacteriaceae</taxon>
        <taxon>Sphingobacterium</taxon>
    </lineage>
</organism>
<feature type="signal peptide" evidence="1">
    <location>
        <begin position="1"/>
        <end position="21"/>
    </location>
</feature>
<sequence length="167" mass="17574">MMKIPALLLLGFCFSWTVVHGQTAIEKLTVDGGGVLDFASGTTKGIILPAVETLPTTPANGTFLYDKNAQMVKMFANGAWVNLSDEGDNSAVLPYSGTAAGTQTVIGAKSTAVDGVLVLEATDKALVLPKVASPHLNVPSPYPGMMCYDTDAKALAVYDGTVWSYWK</sequence>
<protein>
    <recommendedName>
        <fullName evidence="4">WG repeat-containing protein</fullName>
    </recommendedName>
</protein>
<dbReference type="EMBL" id="SUKA01000004">
    <property type="protein sequence ID" value="TJY64593.1"/>
    <property type="molecule type" value="Genomic_DNA"/>
</dbReference>
<dbReference type="OrthoDB" id="705292at2"/>
<proteinExistence type="predicted"/>
<evidence type="ECO:0000313" key="3">
    <source>
        <dbReference type="Proteomes" id="UP000309872"/>
    </source>
</evidence>
<keyword evidence="1" id="KW-0732">Signal</keyword>
<dbReference type="Proteomes" id="UP000309872">
    <property type="component" value="Unassembled WGS sequence"/>
</dbReference>
<comment type="caution">
    <text evidence="2">The sequence shown here is derived from an EMBL/GenBank/DDBJ whole genome shotgun (WGS) entry which is preliminary data.</text>
</comment>
<reference evidence="2 3" key="1">
    <citation type="submission" date="2019-04" db="EMBL/GenBank/DDBJ databases">
        <title>Sphingobacterium olei sp. nov., isolated from oil-contaminated soil.</title>
        <authorList>
            <person name="Liu B."/>
        </authorList>
    </citation>
    <scope>NUCLEOTIDE SEQUENCE [LARGE SCALE GENOMIC DNA]</scope>
    <source>
        <strain evidence="2 3">Y3L14</strain>
    </source>
</reference>
<evidence type="ECO:0008006" key="4">
    <source>
        <dbReference type="Google" id="ProtNLM"/>
    </source>
</evidence>
<feature type="chain" id="PRO_5020805813" description="WG repeat-containing protein" evidence="1">
    <location>
        <begin position="22"/>
        <end position="167"/>
    </location>
</feature>
<keyword evidence="3" id="KW-1185">Reference proteome</keyword>
<evidence type="ECO:0000313" key="2">
    <source>
        <dbReference type="EMBL" id="TJY64593.1"/>
    </source>
</evidence>
<accession>A0A4U0GZF6</accession>
<gene>
    <name evidence="2" type="ORF">FAZ19_15495</name>
</gene>
<dbReference type="AlphaFoldDB" id="A0A4U0GZF6"/>